<dbReference type="EMBL" id="ACDX02000004">
    <property type="protein sequence ID" value="EFC89185.1"/>
    <property type="molecule type" value="Genomic_DNA"/>
</dbReference>
<dbReference type="Proteomes" id="UP000003344">
    <property type="component" value="Unassembled WGS sequence"/>
</dbReference>
<organism evidence="1 2">
    <name type="scientific">Neisseria mucosa (strain ATCC 25996 / DSM 4631 / NCTC 10774 / M26)</name>
    <dbReference type="NCBI Taxonomy" id="546266"/>
    <lineage>
        <taxon>Bacteria</taxon>
        <taxon>Pseudomonadati</taxon>
        <taxon>Pseudomonadota</taxon>
        <taxon>Betaproteobacteria</taxon>
        <taxon>Neisseriales</taxon>
        <taxon>Neisseriaceae</taxon>
        <taxon>Neisseria</taxon>
    </lineage>
</organism>
<reference evidence="1 2" key="1">
    <citation type="submission" date="2009-10" db="EMBL/GenBank/DDBJ databases">
        <authorList>
            <person name="Weinstock G."/>
            <person name="Sodergren E."/>
            <person name="Clifton S."/>
            <person name="Fulton L."/>
            <person name="Fulton B."/>
            <person name="Courtney L."/>
            <person name="Fronick C."/>
            <person name="Harrison M."/>
            <person name="Strong C."/>
            <person name="Farmer C."/>
            <person name="Delahaunty K."/>
            <person name="Markovic C."/>
            <person name="Hall O."/>
            <person name="Minx P."/>
            <person name="Tomlinson C."/>
            <person name="Mitreva M."/>
            <person name="Nelson J."/>
            <person name="Hou S."/>
            <person name="Wollam A."/>
            <person name="Pepin K.H."/>
            <person name="Johnson M."/>
            <person name="Bhonagiri V."/>
            <person name="Nash W.E."/>
            <person name="Warren W."/>
            <person name="Chinwalla A."/>
            <person name="Mardis E.R."/>
            <person name="Wilson R.K."/>
        </authorList>
    </citation>
    <scope>NUCLEOTIDE SEQUENCE [LARGE SCALE GENOMIC DNA]</scope>
    <source>
        <strain evidence="2">ATCC 25996 / DSM 4631 / NCTC 10774 / M26</strain>
    </source>
</reference>
<evidence type="ECO:0000313" key="1">
    <source>
        <dbReference type="EMBL" id="EFC89185.1"/>
    </source>
</evidence>
<accession>D2ZV29</accession>
<protein>
    <submittedName>
        <fullName evidence="1">Uncharacterized protein</fullName>
    </submittedName>
</protein>
<name>D2ZV29_NEIM2</name>
<evidence type="ECO:0000313" key="2">
    <source>
        <dbReference type="Proteomes" id="UP000003344"/>
    </source>
</evidence>
<proteinExistence type="predicted"/>
<sequence>MNLFDLKIYVCFVGRIPESDQSTLVLVFRRPHAIKQVVQP</sequence>
<gene>
    <name evidence="1" type="ORF">NEIMUCOT_04470</name>
</gene>
<dbReference type="AlphaFoldDB" id="D2ZV29"/>
<comment type="caution">
    <text evidence="1">The sequence shown here is derived from an EMBL/GenBank/DDBJ whole genome shotgun (WGS) entry which is preliminary data.</text>
</comment>